<dbReference type="InterPro" id="IPR014914">
    <property type="entry name" value="RES_dom"/>
</dbReference>
<gene>
    <name evidence="3" type="ORF">GCWU0000282_002671</name>
</gene>
<feature type="domain" description="HEPN/RES N-terminal" evidence="2">
    <location>
        <begin position="28"/>
        <end position="146"/>
    </location>
</feature>
<dbReference type="AlphaFoldDB" id="V2Z6H8"/>
<dbReference type="EMBL" id="ACIL03000016">
    <property type="protein sequence ID" value="ESL02535.1"/>
    <property type="molecule type" value="Genomic_DNA"/>
</dbReference>
<evidence type="ECO:0000313" key="3">
    <source>
        <dbReference type="EMBL" id="ESL02535.1"/>
    </source>
</evidence>
<evidence type="ECO:0008006" key="5">
    <source>
        <dbReference type="Google" id="ProtNLM"/>
    </source>
</evidence>
<dbReference type="Pfam" id="PF18870">
    <property type="entry name" value="HEPN_RES_NTD1"/>
    <property type="match status" value="1"/>
</dbReference>
<sequence length="404" mass="47129">MAIQHISDEMISADFFEDDYLKKYIYENGIFGTCSFSLMRRKVVSIDCIVDVIMRGIRKEYDYAENSLPPDSEEEVGFGPKPIDTYDLVHEEIAYEAGIEDEKVLNSVYSKLENRYWSNIFAEMDRSERFSKWDEYCSLLEKSRLSAEQIIAVRNHVPLEHPVRKICEFLDDIYDYCRRLDLIEDFKPDESIYKCVDYIGSDFSDVYGIDYIPASFIGTSLPTYSKDNRMNEAGDSMFYGSGNIKTILLEANANKIENINKGKQYTIGKFHVNKKIKVLDLYRKVNLMKVPSLFDLENAEQREVCLFMKKFSREISKPQSESSVYRPTQVLTKYFQRTDYIKGIRYGSSKARAAFNTVLFVDTNDCIEKSDSVAMERVQLIKDKYAEPKTYKEIENNNYNISWI</sequence>
<dbReference type="Pfam" id="PF08808">
    <property type="entry name" value="RES"/>
    <property type="match status" value="1"/>
</dbReference>
<dbReference type="OrthoDB" id="648213at2"/>
<proteinExistence type="predicted"/>
<comment type="caution">
    <text evidence="3">The sequence shown here is derived from an EMBL/GenBank/DDBJ whole genome shotgun (WGS) entry which is preliminary data.</text>
</comment>
<evidence type="ECO:0000259" key="2">
    <source>
        <dbReference type="Pfam" id="PF18870"/>
    </source>
</evidence>
<dbReference type="Proteomes" id="UP000018227">
    <property type="component" value="Unassembled WGS sequence"/>
</dbReference>
<dbReference type="STRING" id="592026.GCWU0000282_002671"/>
<dbReference type="HOGENOM" id="CLU_680936_0_0_9"/>
<accession>V2Z6H8</accession>
<keyword evidence="4" id="KW-1185">Reference proteome</keyword>
<feature type="domain" description="RES" evidence="1">
    <location>
        <begin position="210"/>
        <end position="367"/>
    </location>
</feature>
<organism evidence="3 4">
    <name type="scientific">Catonella morbi ATCC 51271</name>
    <dbReference type="NCBI Taxonomy" id="592026"/>
    <lineage>
        <taxon>Bacteria</taxon>
        <taxon>Bacillati</taxon>
        <taxon>Bacillota</taxon>
        <taxon>Clostridia</taxon>
        <taxon>Lachnospirales</taxon>
        <taxon>Lachnospiraceae</taxon>
        <taxon>Catonella</taxon>
    </lineage>
</organism>
<dbReference type="InterPro" id="IPR041206">
    <property type="entry name" value="HEPN/RES_NTD1"/>
</dbReference>
<reference evidence="3 4" key="1">
    <citation type="submission" date="2013-06" db="EMBL/GenBank/DDBJ databases">
        <authorList>
            <person name="Weinstock G."/>
            <person name="Sodergren E."/>
            <person name="Clifton S."/>
            <person name="Fulton L."/>
            <person name="Fulton B."/>
            <person name="Courtney L."/>
            <person name="Fronick C."/>
            <person name="Harrison M."/>
            <person name="Strong C."/>
            <person name="Farmer C."/>
            <person name="Delahaunty K."/>
            <person name="Markovic C."/>
            <person name="Hall O."/>
            <person name="Minx P."/>
            <person name="Tomlinson C."/>
            <person name="Mitreva M."/>
            <person name="Nelson J."/>
            <person name="Hou S."/>
            <person name="Wollam A."/>
            <person name="Pepin K.H."/>
            <person name="Johnson M."/>
            <person name="Bhonagiri V."/>
            <person name="Nash W.E."/>
            <person name="Warren W."/>
            <person name="Chinwalla A."/>
            <person name="Mardis E.R."/>
            <person name="Wilson R.K."/>
        </authorList>
    </citation>
    <scope>NUCLEOTIDE SEQUENCE [LARGE SCALE GENOMIC DNA]</scope>
    <source>
        <strain evidence="3 4">ATCC 51271</strain>
    </source>
</reference>
<protein>
    <recommendedName>
        <fullName evidence="5">RES domain protein</fullName>
    </recommendedName>
</protein>
<name>V2Z6H8_9FIRM</name>
<evidence type="ECO:0000313" key="4">
    <source>
        <dbReference type="Proteomes" id="UP000018227"/>
    </source>
</evidence>
<dbReference type="RefSeq" id="WP_023355517.1">
    <property type="nucleotide sequence ID" value="NZ_KI535369.1"/>
</dbReference>
<evidence type="ECO:0000259" key="1">
    <source>
        <dbReference type="Pfam" id="PF08808"/>
    </source>
</evidence>